<gene>
    <name evidence="2" type="ORF">MEDL_41686</name>
</gene>
<accession>A0A8S3T4G6</accession>
<dbReference type="OrthoDB" id="10532322at2759"/>
<comment type="caution">
    <text evidence="2">The sequence shown here is derived from an EMBL/GenBank/DDBJ whole genome shotgun (WGS) entry which is preliminary data.</text>
</comment>
<feature type="region of interest" description="Disordered" evidence="1">
    <location>
        <begin position="1"/>
        <end position="33"/>
    </location>
</feature>
<feature type="compositionally biased region" description="Polar residues" evidence="1">
    <location>
        <begin position="1"/>
        <end position="11"/>
    </location>
</feature>
<dbReference type="EMBL" id="CAJPWZ010002003">
    <property type="protein sequence ID" value="CAG2228754.1"/>
    <property type="molecule type" value="Genomic_DNA"/>
</dbReference>
<dbReference type="AlphaFoldDB" id="A0A8S3T4G6"/>
<name>A0A8S3T4G6_MYTED</name>
<evidence type="ECO:0000313" key="3">
    <source>
        <dbReference type="Proteomes" id="UP000683360"/>
    </source>
</evidence>
<reference evidence="2" key="1">
    <citation type="submission" date="2021-03" db="EMBL/GenBank/DDBJ databases">
        <authorList>
            <person name="Bekaert M."/>
        </authorList>
    </citation>
    <scope>NUCLEOTIDE SEQUENCE</scope>
</reference>
<protein>
    <submittedName>
        <fullName evidence="2">Uncharacterized protein</fullName>
    </submittedName>
</protein>
<proteinExistence type="predicted"/>
<keyword evidence="3" id="KW-1185">Reference proteome</keyword>
<organism evidence="2 3">
    <name type="scientific">Mytilus edulis</name>
    <name type="common">Blue mussel</name>
    <dbReference type="NCBI Taxonomy" id="6550"/>
    <lineage>
        <taxon>Eukaryota</taxon>
        <taxon>Metazoa</taxon>
        <taxon>Spiralia</taxon>
        <taxon>Lophotrochozoa</taxon>
        <taxon>Mollusca</taxon>
        <taxon>Bivalvia</taxon>
        <taxon>Autobranchia</taxon>
        <taxon>Pteriomorphia</taxon>
        <taxon>Mytilida</taxon>
        <taxon>Mytiloidea</taxon>
        <taxon>Mytilidae</taxon>
        <taxon>Mytilinae</taxon>
        <taxon>Mytilus</taxon>
    </lineage>
</organism>
<dbReference type="Proteomes" id="UP000683360">
    <property type="component" value="Unassembled WGS sequence"/>
</dbReference>
<evidence type="ECO:0000313" key="2">
    <source>
        <dbReference type="EMBL" id="CAG2228754.1"/>
    </source>
</evidence>
<evidence type="ECO:0000256" key="1">
    <source>
        <dbReference type="SAM" id="MobiDB-lite"/>
    </source>
</evidence>
<feature type="compositionally biased region" description="Polar residues" evidence="1">
    <location>
        <begin position="19"/>
        <end position="32"/>
    </location>
</feature>
<sequence length="155" mass="16642">MDIGSNESWNTSKDDFQLVSGTSPTRTASSIHDNGCKSLHNIKAAVNACEDEPTTAPLPVIPAQEPTVRYQEEPILIETDGGAHVGSGVTPGTPLRLLIVSSKIRNSNAFRTAILSNVVFVQYKYESASLDSLQSMLSLEILGVPKGLLLCNNKM</sequence>